<dbReference type="PROSITE" id="PS00134">
    <property type="entry name" value="TRYPSIN_HIS"/>
    <property type="match status" value="1"/>
</dbReference>
<feature type="signal peptide" evidence="1">
    <location>
        <begin position="1"/>
        <end position="24"/>
    </location>
</feature>
<dbReference type="InterPro" id="IPR043504">
    <property type="entry name" value="Peptidase_S1_PA_chymotrypsin"/>
</dbReference>
<accession>A0ABU5Z5P5</accession>
<gene>
    <name evidence="2" type="ORF">K5L39_22520</name>
</gene>
<dbReference type="SUPFAM" id="SSF50494">
    <property type="entry name" value="Trypsin-like serine proteases"/>
    <property type="match status" value="1"/>
</dbReference>
<evidence type="ECO:0000313" key="2">
    <source>
        <dbReference type="EMBL" id="MEB3071954.1"/>
    </source>
</evidence>
<comment type="caution">
    <text evidence="2">The sequence shown here is derived from an EMBL/GenBank/DDBJ whole genome shotgun (WGS) entry which is preliminary data.</text>
</comment>
<sequence>MKGRALSFAAAVGCAVLAAAPAQANPRLVDYPAPAIAPGVAIATYNPDRTPAGFCTVGWLVHDSAGHPALLTAGHCDLGGGAAYQNATDGTVGVGRFTHHIDEGDRGEDADIAVLGIGNYSGAESVATDTRIIGIRPTASPADPGRLAIGDQLCHYGATTRLTCGPITAVLDTKVLFAAPASKGDSGGPVYYRNSDGTATPVGVAIRAADDDGGTVAELIGPWLQRWQLTVDSTPAPAASVGYHR</sequence>
<keyword evidence="1" id="KW-0732">Signal</keyword>
<protein>
    <recommendedName>
        <fullName evidence="4">Trypsin</fullName>
    </recommendedName>
</protein>
<organism evidence="2 3">
    <name type="scientific">[Mycobacterium] vasticus</name>
    <dbReference type="NCBI Taxonomy" id="2875777"/>
    <lineage>
        <taxon>Bacteria</taxon>
        <taxon>Bacillati</taxon>
        <taxon>Actinomycetota</taxon>
        <taxon>Actinomycetes</taxon>
        <taxon>Mycobacteriales</taxon>
        <taxon>Mycobacteriaceae</taxon>
        <taxon>Mycolicibacter</taxon>
    </lineage>
</organism>
<dbReference type="RefSeq" id="WP_329779757.1">
    <property type="nucleotide sequence ID" value="NZ_JAYJJQ010000042.1"/>
</dbReference>
<dbReference type="EMBL" id="JAYJJQ010000042">
    <property type="protein sequence ID" value="MEB3071954.1"/>
    <property type="molecule type" value="Genomic_DNA"/>
</dbReference>
<dbReference type="InterPro" id="IPR018114">
    <property type="entry name" value="TRYPSIN_HIS"/>
</dbReference>
<dbReference type="Gene3D" id="2.40.10.10">
    <property type="entry name" value="Trypsin-like serine proteases"/>
    <property type="match status" value="2"/>
</dbReference>
<proteinExistence type="predicted"/>
<name>A0ABU5Z5P5_9MYCO</name>
<evidence type="ECO:0008006" key="4">
    <source>
        <dbReference type="Google" id="ProtNLM"/>
    </source>
</evidence>
<feature type="chain" id="PRO_5046512101" description="Trypsin" evidence="1">
    <location>
        <begin position="25"/>
        <end position="245"/>
    </location>
</feature>
<evidence type="ECO:0000313" key="3">
    <source>
        <dbReference type="Proteomes" id="UP001299283"/>
    </source>
</evidence>
<dbReference type="Proteomes" id="UP001299283">
    <property type="component" value="Unassembled WGS sequence"/>
</dbReference>
<keyword evidence="3" id="KW-1185">Reference proteome</keyword>
<reference evidence="2 3" key="1">
    <citation type="submission" date="2023-12" db="EMBL/GenBank/DDBJ databases">
        <title>Description of new species of Mycobacterium terrae complex isolated from sewage at the Sao Paulo Zoological Park Foundation in Brazil.</title>
        <authorList>
            <person name="Romagnoli C.L."/>
            <person name="Conceicao E.C."/>
            <person name="Machado E."/>
            <person name="Barreto L.B.P.F."/>
            <person name="Sharma A."/>
            <person name="Silva N.M."/>
            <person name="Marques L.E."/>
            <person name="Juliana M.A."/>
            <person name="Lourenco M.C.S."/>
            <person name="Digiampietri L.A."/>
            <person name="Suffys P.N."/>
            <person name="Viana-Niero C."/>
        </authorList>
    </citation>
    <scope>NUCLEOTIDE SEQUENCE [LARGE SCALE GENOMIC DNA]</scope>
    <source>
        <strain evidence="2 3">MYC017</strain>
    </source>
</reference>
<dbReference type="InterPro" id="IPR009003">
    <property type="entry name" value="Peptidase_S1_PA"/>
</dbReference>
<evidence type="ECO:0000256" key="1">
    <source>
        <dbReference type="SAM" id="SignalP"/>
    </source>
</evidence>